<dbReference type="EMBL" id="JACBZX010000001">
    <property type="protein sequence ID" value="NYG36781.1"/>
    <property type="molecule type" value="Genomic_DNA"/>
</dbReference>
<dbReference type="Pfam" id="PF00881">
    <property type="entry name" value="Nitroreductase"/>
    <property type="match status" value="1"/>
</dbReference>
<proteinExistence type="predicted"/>
<evidence type="ECO:0000256" key="3">
    <source>
        <dbReference type="ARBA" id="ARBA00023002"/>
    </source>
</evidence>
<dbReference type="Gene3D" id="3.40.109.10">
    <property type="entry name" value="NADH Oxidase"/>
    <property type="match status" value="1"/>
</dbReference>
<dbReference type="GO" id="GO:0016491">
    <property type="term" value="F:oxidoreductase activity"/>
    <property type="evidence" value="ECO:0007669"/>
    <property type="project" value="UniProtKB-KW"/>
</dbReference>
<keyword evidence="2" id="KW-0288">FMN</keyword>
<dbReference type="InterPro" id="IPR050627">
    <property type="entry name" value="Nitroreductase/BluB"/>
</dbReference>
<accession>A0A852XE92</accession>
<dbReference type="CDD" id="cd02136">
    <property type="entry name" value="PnbA_NfnB-like"/>
    <property type="match status" value="1"/>
</dbReference>
<reference evidence="5 6" key="1">
    <citation type="submission" date="2020-07" db="EMBL/GenBank/DDBJ databases">
        <title>Sequencing the genomes of 1000 actinobacteria strains.</title>
        <authorList>
            <person name="Klenk H.-P."/>
        </authorList>
    </citation>
    <scope>NUCLEOTIDE SEQUENCE [LARGE SCALE GENOMIC DNA]</scope>
    <source>
        <strain evidence="5 6">DSM 24723</strain>
    </source>
</reference>
<dbReference type="InterPro" id="IPR029479">
    <property type="entry name" value="Nitroreductase"/>
</dbReference>
<evidence type="ECO:0000313" key="5">
    <source>
        <dbReference type="EMBL" id="NYG36781.1"/>
    </source>
</evidence>
<evidence type="ECO:0000256" key="1">
    <source>
        <dbReference type="ARBA" id="ARBA00022630"/>
    </source>
</evidence>
<feature type="domain" description="Nitroreductase" evidence="4">
    <location>
        <begin position="8"/>
        <end position="197"/>
    </location>
</feature>
<dbReference type="RefSeq" id="WP_179462234.1">
    <property type="nucleotide sequence ID" value="NZ_JACBZX010000001.1"/>
</dbReference>
<sequence length="232" mass="25724">MDITEAVTGRRSVRAFTDEPVDLAGIERVLEQAQRAASGGNLQPWHVAVLTGDALQALRSKVGERLSSGERPPSPEYPVYPDTLWEPYRSRRFQNGEQLYATLGIAREDKAGRMTSFVRNWDFFGAPVGLLLFVDRGMNHPQWADLGIWLQTVMLLLRAEGLESCAQEAWSAQHDLVAQVVDVPDQLMLFCGLAIGHEDTSAPVNALRTTRAPLDEVVTWLDEPGPLTSRTT</sequence>
<dbReference type="SUPFAM" id="SSF55469">
    <property type="entry name" value="FMN-dependent nitroreductase-like"/>
    <property type="match status" value="1"/>
</dbReference>
<dbReference type="Proteomes" id="UP000592181">
    <property type="component" value="Unassembled WGS sequence"/>
</dbReference>
<gene>
    <name evidence="5" type="ORF">BJY28_001250</name>
</gene>
<keyword evidence="3" id="KW-0560">Oxidoreductase</keyword>
<protein>
    <submittedName>
        <fullName evidence="5">Nitroreductase</fullName>
    </submittedName>
</protein>
<evidence type="ECO:0000313" key="6">
    <source>
        <dbReference type="Proteomes" id="UP000592181"/>
    </source>
</evidence>
<dbReference type="AlphaFoldDB" id="A0A852XE92"/>
<evidence type="ECO:0000256" key="2">
    <source>
        <dbReference type="ARBA" id="ARBA00022643"/>
    </source>
</evidence>
<dbReference type="PANTHER" id="PTHR23026:SF90">
    <property type="entry name" value="IODOTYROSINE DEIODINASE 1"/>
    <property type="match status" value="1"/>
</dbReference>
<keyword evidence="1" id="KW-0285">Flavoprotein</keyword>
<organism evidence="5 6">
    <name type="scientific">Janibacter alkaliphilus</name>
    <dbReference type="NCBI Taxonomy" id="1069963"/>
    <lineage>
        <taxon>Bacteria</taxon>
        <taxon>Bacillati</taxon>
        <taxon>Actinomycetota</taxon>
        <taxon>Actinomycetes</taxon>
        <taxon>Micrococcales</taxon>
        <taxon>Intrasporangiaceae</taxon>
        <taxon>Janibacter</taxon>
    </lineage>
</organism>
<dbReference type="PANTHER" id="PTHR23026">
    <property type="entry name" value="NADPH NITROREDUCTASE"/>
    <property type="match status" value="1"/>
</dbReference>
<name>A0A852XE92_9MICO</name>
<evidence type="ECO:0000259" key="4">
    <source>
        <dbReference type="Pfam" id="PF00881"/>
    </source>
</evidence>
<keyword evidence="6" id="KW-1185">Reference proteome</keyword>
<comment type="caution">
    <text evidence="5">The sequence shown here is derived from an EMBL/GenBank/DDBJ whole genome shotgun (WGS) entry which is preliminary data.</text>
</comment>
<dbReference type="InterPro" id="IPR000415">
    <property type="entry name" value="Nitroreductase-like"/>
</dbReference>